<evidence type="ECO:0000313" key="4">
    <source>
        <dbReference type="Proteomes" id="UP000538147"/>
    </source>
</evidence>
<feature type="compositionally biased region" description="Polar residues" evidence="1">
    <location>
        <begin position="186"/>
        <end position="196"/>
    </location>
</feature>
<sequence>MTSATYKNYNDRFKSGLRDHDKRSTDATGPALVAGAAGFGLGLLAAAGRRAAVQAVTYAAGDWFEGLKAEHKLARGIMEKLADTTEEDQGKRATLVLQLQHAIGKHNVQEEYVVYCILAEHGDTAAANTLNSEHFELKKGLHELEVIGKEQRPGFLEKLGEIRSVFEAHVTEEETEVFPRLHASLSPEQQKSLTNRMNREGFKVA</sequence>
<gene>
    <name evidence="3" type="ORF">FHS79_000052</name>
</gene>
<dbReference type="Proteomes" id="UP000538147">
    <property type="component" value="Unassembled WGS sequence"/>
</dbReference>
<name>A0A841L396_9SPHN</name>
<feature type="domain" description="Hemerythrin-like" evidence="2">
    <location>
        <begin position="66"/>
        <end position="181"/>
    </location>
</feature>
<dbReference type="InterPro" id="IPR012312">
    <property type="entry name" value="Hemerythrin-like"/>
</dbReference>
<dbReference type="AlphaFoldDB" id="A0A841L396"/>
<dbReference type="PANTHER" id="PTHR35585:SF1">
    <property type="entry name" value="HHE DOMAIN PROTEIN (AFU_ORTHOLOGUE AFUA_4G00730)"/>
    <property type="match status" value="1"/>
</dbReference>
<feature type="region of interest" description="Disordered" evidence="1">
    <location>
        <begin position="184"/>
        <end position="205"/>
    </location>
</feature>
<evidence type="ECO:0000256" key="1">
    <source>
        <dbReference type="SAM" id="MobiDB-lite"/>
    </source>
</evidence>
<dbReference type="PANTHER" id="PTHR35585">
    <property type="entry name" value="HHE DOMAIN PROTEIN (AFU_ORTHOLOGUE AFUA_4G00730)"/>
    <property type="match status" value="1"/>
</dbReference>
<evidence type="ECO:0000313" key="3">
    <source>
        <dbReference type="EMBL" id="MBB6225901.1"/>
    </source>
</evidence>
<dbReference type="Gene3D" id="1.20.120.520">
    <property type="entry name" value="nmb1532 protein domain like"/>
    <property type="match status" value="1"/>
</dbReference>
<organism evidence="3 4">
    <name type="scientific">Polymorphobacter multimanifer</name>
    <dbReference type="NCBI Taxonomy" id="1070431"/>
    <lineage>
        <taxon>Bacteria</taxon>
        <taxon>Pseudomonadati</taxon>
        <taxon>Pseudomonadota</taxon>
        <taxon>Alphaproteobacteria</taxon>
        <taxon>Sphingomonadales</taxon>
        <taxon>Sphingosinicellaceae</taxon>
        <taxon>Polymorphobacter</taxon>
    </lineage>
</organism>
<protein>
    <submittedName>
        <fullName evidence="3">Hemerythrin-like domain-containing protein</fullName>
    </submittedName>
</protein>
<comment type="caution">
    <text evidence="3">The sequence shown here is derived from an EMBL/GenBank/DDBJ whole genome shotgun (WGS) entry which is preliminary data.</text>
</comment>
<keyword evidence="4" id="KW-1185">Reference proteome</keyword>
<reference evidence="3 4" key="1">
    <citation type="submission" date="2020-08" db="EMBL/GenBank/DDBJ databases">
        <title>Genomic Encyclopedia of Type Strains, Phase IV (KMG-IV): sequencing the most valuable type-strain genomes for metagenomic binning, comparative biology and taxonomic classification.</title>
        <authorList>
            <person name="Goeker M."/>
        </authorList>
    </citation>
    <scope>NUCLEOTIDE SEQUENCE [LARGE SCALE GENOMIC DNA]</scope>
    <source>
        <strain evidence="3 4">DSM 102189</strain>
    </source>
</reference>
<accession>A0A841L396</accession>
<proteinExistence type="predicted"/>
<dbReference type="EMBL" id="JACIIV010000001">
    <property type="protein sequence ID" value="MBB6225901.1"/>
    <property type="molecule type" value="Genomic_DNA"/>
</dbReference>
<dbReference type="RefSeq" id="WP_184193570.1">
    <property type="nucleotide sequence ID" value="NZ_BMOX01000018.1"/>
</dbReference>
<dbReference type="Pfam" id="PF01814">
    <property type="entry name" value="Hemerythrin"/>
    <property type="match status" value="1"/>
</dbReference>
<evidence type="ECO:0000259" key="2">
    <source>
        <dbReference type="Pfam" id="PF01814"/>
    </source>
</evidence>